<accession>A0A6A5X1W4</accession>
<dbReference type="AlphaFoldDB" id="A0A6A5X1W4"/>
<sequence>MANGTAIFGFITGCIGAPDLECEQRPRPSGAQGCTPPPKQTSVDEVWISDLRIGGLRSRFIHGPGDFGEQHRMIRACARRALGFEVKHVPLCYVKPRNLHLGSRICVAVSSQSSKLQVHLPRCSATQGRNELPGQVHGFSHVPLFPPIHAVSNACCLHTLSKLGDLMSHRVRATPHTSVTMATPSRRLASLSLPDP</sequence>
<evidence type="ECO:0000313" key="1">
    <source>
        <dbReference type="EMBL" id="KAF2004516.1"/>
    </source>
</evidence>
<keyword evidence="2" id="KW-1185">Reference proteome</keyword>
<name>A0A6A5X1W4_9PLEO</name>
<reference evidence="1" key="1">
    <citation type="journal article" date="2020" name="Stud. Mycol.">
        <title>101 Dothideomycetes genomes: a test case for predicting lifestyles and emergence of pathogens.</title>
        <authorList>
            <person name="Haridas S."/>
            <person name="Albert R."/>
            <person name="Binder M."/>
            <person name="Bloem J."/>
            <person name="Labutti K."/>
            <person name="Salamov A."/>
            <person name="Andreopoulos B."/>
            <person name="Baker S."/>
            <person name="Barry K."/>
            <person name="Bills G."/>
            <person name="Bluhm B."/>
            <person name="Cannon C."/>
            <person name="Castanera R."/>
            <person name="Culley D."/>
            <person name="Daum C."/>
            <person name="Ezra D."/>
            <person name="Gonzalez J."/>
            <person name="Henrissat B."/>
            <person name="Kuo A."/>
            <person name="Liang C."/>
            <person name="Lipzen A."/>
            <person name="Lutzoni F."/>
            <person name="Magnuson J."/>
            <person name="Mondo S."/>
            <person name="Nolan M."/>
            <person name="Ohm R."/>
            <person name="Pangilinan J."/>
            <person name="Park H.-J."/>
            <person name="Ramirez L."/>
            <person name="Alfaro M."/>
            <person name="Sun H."/>
            <person name="Tritt A."/>
            <person name="Yoshinaga Y."/>
            <person name="Zwiers L.-H."/>
            <person name="Turgeon B."/>
            <person name="Goodwin S."/>
            <person name="Spatafora J."/>
            <person name="Crous P."/>
            <person name="Grigoriev I."/>
        </authorList>
    </citation>
    <scope>NUCLEOTIDE SEQUENCE</scope>
    <source>
        <strain evidence="1">CBS 123094</strain>
    </source>
</reference>
<proteinExistence type="predicted"/>
<dbReference type="Proteomes" id="UP000799779">
    <property type="component" value="Unassembled WGS sequence"/>
</dbReference>
<evidence type="ECO:0000313" key="2">
    <source>
        <dbReference type="Proteomes" id="UP000799779"/>
    </source>
</evidence>
<organism evidence="1 2">
    <name type="scientific">Amniculicola lignicola CBS 123094</name>
    <dbReference type="NCBI Taxonomy" id="1392246"/>
    <lineage>
        <taxon>Eukaryota</taxon>
        <taxon>Fungi</taxon>
        <taxon>Dikarya</taxon>
        <taxon>Ascomycota</taxon>
        <taxon>Pezizomycotina</taxon>
        <taxon>Dothideomycetes</taxon>
        <taxon>Pleosporomycetidae</taxon>
        <taxon>Pleosporales</taxon>
        <taxon>Amniculicolaceae</taxon>
        <taxon>Amniculicola</taxon>
    </lineage>
</organism>
<protein>
    <submittedName>
        <fullName evidence="1">Uncharacterized protein</fullName>
    </submittedName>
</protein>
<gene>
    <name evidence="1" type="ORF">P154DRAFT_560655</name>
</gene>
<dbReference type="EMBL" id="ML977567">
    <property type="protein sequence ID" value="KAF2004516.1"/>
    <property type="molecule type" value="Genomic_DNA"/>
</dbReference>